<accession>A0A5N5HEI8</accession>
<keyword evidence="3" id="KW-1185">Reference proteome</keyword>
<feature type="transmembrane region" description="Helical" evidence="1">
    <location>
        <begin position="131"/>
        <end position="157"/>
    </location>
</feature>
<evidence type="ECO:0008006" key="4">
    <source>
        <dbReference type="Google" id="ProtNLM"/>
    </source>
</evidence>
<evidence type="ECO:0000313" key="2">
    <source>
        <dbReference type="EMBL" id="KAB2624502.1"/>
    </source>
</evidence>
<keyword evidence="1" id="KW-0812">Transmembrane</keyword>
<gene>
    <name evidence="2" type="ORF">D8674_016162</name>
</gene>
<dbReference type="PANTHER" id="PTHR33133">
    <property type="entry name" value="OS08G0107100 PROTEIN-RELATED"/>
    <property type="match status" value="1"/>
</dbReference>
<name>A0A5N5HEI8_9ROSA</name>
<dbReference type="OrthoDB" id="1934322at2759"/>
<keyword evidence="1" id="KW-0472">Membrane</keyword>
<feature type="transmembrane region" description="Helical" evidence="1">
    <location>
        <begin position="466"/>
        <end position="487"/>
    </location>
</feature>
<feature type="transmembrane region" description="Helical" evidence="1">
    <location>
        <begin position="391"/>
        <end position="416"/>
    </location>
</feature>
<organism evidence="2 3">
    <name type="scientific">Pyrus ussuriensis x Pyrus communis</name>
    <dbReference type="NCBI Taxonomy" id="2448454"/>
    <lineage>
        <taxon>Eukaryota</taxon>
        <taxon>Viridiplantae</taxon>
        <taxon>Streptophyta</taxon>
        <taxon>Embryophyta</taxon>
        <taxon>Tracheophyta</taxon>
        <taxon>Spermatophyta</taxon>
        <taxon>Magnoliopsida</taxon>
        <taxon>eudicotyledons</taxon>
        <taxon>Gunneridae</taxon>
        <taxon>Pentapetalae</taxon>
        <taxon>rosids</taxon>
        <taxon>fabids</taxon>
        <taxon>Rosales</taxon>
        <taxon>Rosaceae</taxon>
        <taxon>Amygdaloideae</taxon>
        <taxon>Maleae</taxon>
        <taxon>Pyrus</taxon>
    </lineage>
</organism>
<dbReference type="Proteomes" id="UP000327157">
    <property type="component" value="Chromosome 16"/>
</dbReference>
<reference evidence="3" key="2">
    <citation type="submission" date="2019-10" db="EMBL/GenBank/DDBJ databases">
        <title>A de novo genome assembly of a pear dwarfing rootstock.</title>
        <authorList>
            <person name="Wang F."/>
            <person name="Wang J."/>
            <person name="Li S."/>
            <person name="Zhang Y."/>
            <person name="Fang M."/>
            <person name="Ma L."/>
            <person name="Zhao Y."/>
            <person name="Jiang S."/>
        </authorList>
    </citation>
    <scope>NUCLEOTIDE SEQUENCE [LARGE SCALE GENOMIC DNA]</scope>
</reference>
<comment type="caution">
    <text evidence="2">The sequence shown here is derived from an EMBL/GenBank/DDBJ whole genome shotgun (WGS) entry which is preliminary data.</text>
</comment>
<feature type="transmembrane region" description="Helical" evidence="1">
    <location>
        <begin position="347"/>
        <end position="370"/>
    </location>
</feature>
<feature type="transmembrane region" description="Helical" evidence="1">
    <location>
        <begin position="28"/>
        <end position="49"/>
    </location>
</feature>
<feature type="transmembrane region" description="Helical" evidence="1">
    <location>
        <begin position="229"/>
        <end position="253"/>
    </location>
</feature>
<feature type="transmembrane region" description="Helical" evidence="1">
    <location>
        <begin position="304"/>
        <end position="327"/>
    </location>
</feature>
<evidence type="ECO:0000256" key="1">
    <source>
        <dbReference type="SAM" id="Phobius"/>
    </source>
</evidence>
<feature type="transmembrane region" description="Helical" evidence="1">
    <location>
        <begin position="84"/>
        <end position="110"/>
    </location>
</feature>
<proteinExistence type="predicted"/>
<reference evidence="2 3" key="3">
    <citation type="submission" date="2019-11" db="EMBL/GenBank/DDBJ databases">
        <title>A de novo genome assembly of a pear dwarfing rootstock.</title>
        <authorList>
            <person name="Wang F."/>
            <person name="Wang J."/>
            <person name="Li S."/>
            <person name="Zhang Y."/>
            <person name="Fang M."/>
            <person name="Ma L."/>
            <person name="Zhao Y."/>
            <person name="Jiang S."/>
        </authorList>
    </citation>
    <scope>NUCLEOTIDE SEQUENCE [LARGE SCALE GENOMIC DNA]</scope>
    <source>
        <strain evidence="2">S2</strain>
        <tissue evidence="2">Leaf</tissue>
    </source>
</reference>
<dbReference type="EMBL" id="SMOL01000160">
    <property type="protein sequence ID" value="KAB2624502.1"/>
    <property type="molecule type" value="Genomic_DNA"/>
</dbReference>
<reference evidence="2 3" key="1">
    <citation type="submission" date="2019-09" db="EMBL/GenBank/DDBJ databases">
        <authorList>
            <person name="Ou C."/>
        </authorList>
    </citation>
    <scope>NUCLEOTIDE SEQUENCE [LARGE SCALE GENOMIC DNA]</scope>
    <source>
        <strain evidence="2">S2</strain>
        <tissue evidence="2">Leaf</tissue>
    </source>
</reference>
<protein>
    <recommendedName>
        <fullName evidence="4">Transmembrane protein</fullName>
    </recommendedName>
</protein>
<dbReference type="AlphaFoldDB" id="A0A5N5HEI8"/>
<feature type="transmembrane region" description="Helical" evidence="1">
    <location>
        <begin position="177"/>
        <end position="208"/>
    </location>
</feature>
<evidence type="ECO:0000313" key="3">
    <source>
        <dbReference type="Proteomes" id="UP000327157"/>
    </source>
</evidence>
<feature type="transmembrane region" description="Helical" evidence="1">
    <location>
        <begin position="507"/>
        <end position="531"/>
    </location>
</feature>
<keyword evidence="1" id="KW-1133">Transmembrane helix</keyword>
<sequence length="575" mass="62110">MATPSPPLTVFTVLNESKRIVNAHSRHFLALSVLFLLPLAFSSTVYPTIQNLLADRVTDNPKLFLEISTLDAQQRQPIIPAKTLLVALAFSFFAVVFSLCALGSITYSVFHGFYGRPVKLVSAVKSVVSSFLPLLGTALISQILVLLVFILFGLFVFLVVRSAELMGFEMEYYSPYFIGFVAVVVTALFLVLLHLQVNWTLAGVVVVLESKWGFESLTRSATLIKGMRGVALCLLMFFGFFVGVLGFCSWVSALDLKGDTDGWKSWAFVVQIVLAMEIAEEFARDPFLPYSAMASQVLSTSLSLINAHSARFVDLSAIFLLPLAFFLSTTPTRLTIPTIPDMTVLTFITFLLFLLISSLCAVGSITHRAFHGLHDRPVALYSAIKSGLASFFPLLGTLVVSQMVVLSIFISFGLFLSLGVGVMEESGSAYFRAVSAAGLFALLLYLQVMRSLAFAVVVVESKLRGVVSCLMVLSGALSSILGLFSWLLEVASESTAAAWKSWATAVLLAVTTILPMVVLLYHAVAITIVYCKAAGGSGGEEVSDPMDYVKLDMADDELVSASVVSAVAAIKLSSD</sequence>
<dbReference type="PANTHER" id="PTHR33133:SF7">
    <property type="entry name" value="F26K24.10 PROTEIN-RELATED"/>
    <property type="match status" value="1"/>
</dbReference>
<feature type="transmembrane region" description="Helical" evidence="1">
    <location>
        <begin position="436"/>
        <end position="459"/>
    </location>
</feature>